<gene>
    <name evidence="1" type="ORF">MNBD_ALPHA08-267</name>
</gene>
<dbReference type="AlphaFoldDB" id="A0A3B0S1U0"/>
<sequence length="21" mass="2298">KWYLSTGLLIAYGLLVAAMIT</sequence>
<evidence type="ECO:0000313" key="1">
    <source>
        <dbReference type="EMBL" id="VAV98697.1"/>
    </source>
</evidence>
<organism evidence="1">
    <name type="scientific">hydrothermal vent metagenome</name>
    <dbReference type="NCBI Taxonomy" id="652676"/>
    <lineage>
        <taxon>unclassified sequences</taxon>
        <taxon>metagenomes</taxon>
        <taxon>ecological metagenomes</taxon>
    </lineage>
</organism>
<name>A0A3B0S1U0_9ZZZZ</name>
<proteinExistence type="predicted"/>
<dbReference type="EMBL" id="UOEC01000154">
    <property type="protein sequence ID" value="VAV98697.1"/>
    <property type="molecule type" value="Genomic_DNA"/>
</dbReference>
<feature type="non-terminal residue" evidence="1">
    <location>
        <position position="1"/>
    </location>
</feature>
<accession>A0A3B0S1U0</accession>
<protein>
    <submittedName>
        <fullName evidence="1">Uncharacterized protein</fullName>
    </submittedName>
</protein>
<reference evidence="1" key="1">
    <citation type="submission" date="2018-06" db="EMBL/GenBank/DDBJ databases">
        <authorList>
            <person name="Zhirakovskaya E."/>
        </authorList>
    </citation>
    <scope>NUCLEOTIDE SEQUENCE</scope>
</reference>